<evidence type="ECO:0000313" key="2">
    <source>
        <dbReference type="EMBL" id="AKU14842.1"/>
    </source>
</evidence>
<evidence type="ECO:0000313" key="3">
    <source>
        <dbReference type="Proteomes" id="UP000066480"/>
    </source>
</evidence>
<dbReference type="PATRIC" id="fig|571913.6.peg.295"/>
<feature type="chain" id="PRO_5005461609" description="Lipoprotein" evidence="1">
    <location>
        <begin position="27"/>
        <end position="390"/>
    </location>
</feature>
<keyword evidence="3" id="KW-1185">Reference proteome</keyword>
<dbReference type="EMBL" id="CP011112">
    <property type="protein sequence ID" value="AKU14842.1"/>
    <property type="molecule type" value="Genomic_DNA"/>
</dbReference>
<reference evidence="2 3" key="1">
    <citation type="submission" date="2015-03" db="EMBL/GenBank/DDBJ databases">
        <title>Luteipulveratus halotolerans sp. nov., a novel actinobacterium (Dermacoccaceae) from Sarawak, Malaysia.</title>
        <authorList>
            <person name="Juboi H."/>
            <person name="Basik A."/>
            <person name="Shamsul S.S."/>
            <person name="Arnold P."/>
            <person name="Schmitt E.K."/>
            <person name="Sanglier J.-J."/>
            <person name="Yeo T."/>
        </authorList>
    </citation>
    <scope>NUCLEOTIDE SEQUENCE [LARGE SCALE GENOMIC DNA]</scope>
    <source>
        <strain evidence="2 3">MN07-A0370</strain>
    </source>
</reference>
<evidence type="ECO:0000256" key="1">
    <source>
        <dbReference type="SAM" id="SignalP"/>
    </source>
</evidence>
<feature type="signal peptide" evidence="1">
    <location>
        <begin position="1"/>
        <end position="26"/>
    </location>
</feature>
<accession>A0A0K1JDP8</accession>
<gene>
    <name evidence="2" type="ORF">VV02_01435</name>
</gene>
<dbReference type="Proteomes" id="UP000066480">
    <property type="component" value="Chromosome"/>
</dbReference>
<name>A0A0K1JDP8_9MICO</name>
<dbReference type="KEGG" id="lmoi:VV02_01435"/>
<dbReference type="RefSeq" id="WP_052589386.1">
    <property type="nucleotide sequence ID" value="NZ_CP011112.1"/>
</dbReference>
<protein>
    <recommendedName>
        <fullName evidence="4">Lipoprotein</fullName>
    </recommendedName>
</protein>
<dbReference type="AlphaFoldDB" id="A0A0K1JDP8"/>
<evidence type="ECO:0008006" key="4">
    <source>
        <dbReference type="Google" id="ProtNLM"/>
    </source>
</evidence>
<sequence length="390" mass="40553">MPTTRRQVIRGSLLVAFSLAALPACSDDGPSTGSKGDTKTPQDSIAGMLSLVPDTPANRKDVTVNRFDPAWKASGFDRHATGAELDRGGLGLTIGGGTKGSTIGLAPTTFFAGNLIRPSEVQAKFGYDPGRLTADISAGAPPETHQVVRGVFDSAAVQKAVKTSVGPQATVTKIGGVEAVRWLDDLKIDMSLAGKSPLTQIGQSGRVAIPDGSTLVYARTDAGLKALAGLAEGQGTSLANAADLRAAADALDKAGAYAAWLSTERVSPTSATRGRPLTPEQLKAAIGDLTKTGQPPYAAMGLGQARDGAKQLLIVTFVHADDSTAKTGATRLTEMVKTGRSTSTAQSWSQMLLRPDITTQGRVVVGRFEVGNVTLWTRIPQQQDSLLYTA</sequence>
<organism evidence="2 3">
    <name type="scientific">Luteipulveratus mongoliensis</name>
    <dbReference type="NCBI Taxonomy" id="571913"/>
    <lineage>
        <taxon>Bacteria</taxon>
        <taxon>Bacillati</taxon>
        <taxon>Actinomycetota</taxon>
        <taxon>Actinomycetes</taxon>
        <taxon>Micrococcales</taxon>
        <taxon>Dermacoccaceae</taxon>
        <taxon>Luteipulveratus</taxon>
    </lineage>
</organism>
<keyword evidence="1" id="KW-0732">Signal</keyword>
<proteinExistence type="predicted"/>